<proteinExistence type="predicted"/>
<organism evidence="1 2">
    <name type="scientific">Trebonia kvetii</name>
    <dbReference type="NCBI Taxonomy" id="2480626"/>
    <lineage>
        <taxon>Bacteria</taxon>
        <taxon>Bacillati</taxon>
        <taxon>Actinomycetota</taxon>
        <taxon>Actinomycetes</taxon>
        <taxon>Streptosporangiales</taxon>
        <taxon>Treboniaceae</taxon>
        <taxon>Trebonia</taxon>
    </lineage>
</organism>
<dbReference type="InterPro" id="IPR029047">
    <property type="entry name" value="HSP70_peptide-bd_sf"/>
</dbReference>
<dbReference type="OrthoDB" id="9766019at2"/>
<dbReference type="Proteomes" id="UP000460272">
    <property type="component" value="Unassembled WGS sequence"/>
</dbReference>
<evidence type="ECO:0000313" key="2">
    <source>
        <dbReference type="Proteomes" id="UP000460272"/>
    </source>
</evidence>
<dbReference type="RefSeq" id="WP_145856549.1">
    <property type="nucleotide sequence ID" value="NZ_RPFW01000004.1"/>
</dbReference>
<comment type="caution">
    <text evidence="1">The sequence shown here is derived from an EMBL/GenBank/DDBJ whole genome shotgun (WGS) entry which is preliminary data.</text>
</comment>
<accession>A0A6P2BX08</accession>
<gene>
    <name evidence="1" type="ORF">EAS64_24930</name>
</gene>
<dbReference type="EMBL" id="RPFW01000004">
    <property type="protein sequence ID" value="TVZ03612.1"/>
    <property type="molecule type" value="Genomic_DNA"/>
</dbReference>
<sequence length="154" mass="16202">MLSPGAIAPVTPRAIGILIEDSSDPRGERSQVVHLVAANVPLPAARVATGFGTIVPNQDSVRIQLYEQAGPVPSAEVGHNRRVLDGEFTGLGRLPAGSVIRLTMKVAADGRLTVIAHEPRSGRELRLEALIEGVIDSAETERLTTLVGCSVVRG</sequence>
<protein>
    <submittedName>
        <fullName evidence="1">Uncharacterized protein</fullName>
    </submittedName>
</protein>
<dbReference type="AlphaFoldDB" id="A0A6P2BX08"/>
<reference evidence="1 2" key="1">
    <citation type="submission" date="2018-11" db="EMBL/GenBank/DDBJ databases">
        <title>Trebonia kvetii gen.nov., sp.nov., a novel acidophilic actinobacterium, and proposal of the new actinobacterial family Treboniaceae fam. nov.</title>
        <authorList>
            <person name="Rapoport D."/>
            <person name="Sagova-Mareckova M."/>
            <person name="Sedlacek I."/>
            <person name="Provaznik J."/>
            <person name="Kralova S."/>
            <person name="Pavlinic D."/>
            <person name="Benes V."/>
            <person name="Kopecky J."/>
        </authorList>
    </citation>
    <scope>NUCLEOTIDE SEQUENCE [LARGE SCALE GENOMIC DNA]</scope>
    <source>
        <strain evidence="1 2">15Tr583</strain>
    </source>
</reference>
<dbReference type="SUPFAM" id="SSF100920">
    <property type="entry name" value="Heat shock protein 70kD (HSP70), peptide-binding domain"/>
    <property type="match status" value="1"/>
</dbReference>
<dbReference type="Gene3D" id="2.60.34.10">
    <property type="entry name" value="Substrate Binding Domain Of DNAk, Chain A, domain 1"/>
    <property type="match status" value="1"/>
</dbReference>
<evidence type="ECO:0000313" key="1">
    <source>
        <dbReference type="EMBL" id="TVZ03612.1"/>
    </source>
</evidence>
<name>A0A6P2BX08_9ACTN</name>
<keyword evidence="2" id="KW-1185">Reference proteome</keyword>